<dbReference type="PANTHER" id="PTHR12067:SF5">
    <property type="entry name" value="PODOCALYXIN"/>
    <property type="match status" value="1"/>
</dbReference>
<dbReference type="GO" id="GO:0007155">
    <property type="term" value="P:cell adhesion"/>
    <property type="evidence" value="ECO:0007669"/>
    <property type="project" value="UniProtKB-KW"/>
</dbReference>
<name>A0A673W0D5_SALTR</name>
<dbReference type="GeneID" id="115198872"/>
<evidence type="ECO:0000313" key="23">
    <source>
        <dbReference type="Proteomes" id="UP000472277"/>
    </source>
</evidence>
<feature type="compositionally biased region" description="Polar residues" evidence="19">
    <location>
        <begin position="27"/>
        <end position="39"/>
    </location>
</feature>
<feature type="signal peptide" evidence="21">
    <location>
        <begin position="1"/>
        <end position="23"/>
    </location>
</feature>
<keyword evidence="23" id="KW-1185">Reference proteome</keyword>
<dbReference type="GO" id="GO:0030027">
    <property type="term" value="C:lamellipodium"/>
    <property type="evidence" value="ECO:0007669"/>
    <property type="project" value="UniProtKB-SubCell"/>
</dbReference>
<comment type="similarity">
    <text evidence="8">Belongs to the podocalyxin family.</text>
</comment>
<keyword evidence="14 20" id="KW-1133">Transmembrane helix</keyword>
<evidence type="ECO:0000313" key="22">
    <source>
        <dbReference type="Ensembl" id="ENSSTUP00000001686.1"/>
    </source>
</evidence>
<protein>
    <recommendedName>
        <fullName evidence="9">Podocalyxin</fullName>
    </recommendedName>
    <alternativeName>
        <fullName evidence="18">Podocalyxin-like protein 1</fullName>
    </alternativeName>
</protein>
<evidence type="ECO:0000256" key="19">
    <source>
        <dbReference type="SAM" id="MobiDB-lite"/>
    </source>
</evidence>
<evidence type="ECO:0000256" key="13">
    <source>
        <dbReference type="ARBA" id="ARBA00022889"/>
    </source>
</evidence>
<evidence type="ECO:0000256" key="9">
    <source>
        <dbReference type="ARBA" id="ARBA00017371"/>
    </source>
</evidence>
<evidence type="ECO:0000256" key="21">
    <source>
        <dbReference type="SAM" id="SignalP"/>
    </source>
</evidence>
<comment type="subcellular location">
    <subcellularLocation>
        <location evidence="2">Apical cell membrane</location>
    </subcellularLocation>
    <subcellularLocation>
        <location evidence="6">Cell projection</location>
        <location evidence="6">Filopodium</location>
    </subcellularLocation>
    <subcellularLocation>
        <location evidence="7">Cell projection</location>
        <location evidence="7">Lamellipodium</location>
    </subcellularLocation>
    <subcellularLocation>
        <location evidence="1">Cell projection</location>
        <location evidence="1">Microvillus</location>
    </subcellularLocation>
    <subcellularLocation>
        <location evidence="4">Cell projection</location>
        <location evidence="4">Ruffle</location>
    </subcellularLocation>
    <subcellularLocation>
        <location evidence="3">Membrane raft</location>
    </subcellularLocation>
    <subcellularLocation>
        <location evidence="5">Membrane</location>
        <topology evidence="5">Single-pass type I membrane protein</topology>
    </subcellularLocation>
</comment>
<evidence type="ECO:0000256" key="18">
    <source>
        <dbReference type="ARBA" id="ARBA00031141"/>
    </source>
</evidence>
<dbReference type="GO" id="GO:0045121">
    <property type="term" value="C:membrane raft"/>
    <property type="evidence" value="ECO:0007669"/>
    <property type="project" value="UniProtKB-SubCell"/>
</dbReference>
<feature type="compositionally biased region" description="Low complexity" evidence="19">
    <location>
        <begin position="281"/>
        <end position="296"/>
    </location>
</feature>
<gene>
    <name evidence="22" type="primary">LOC115198872</name>
</gene>
<evidence type="ECO:0000256" key="11">
    <source>
        <dbReference type="ARBA" id="ARBA00022692"/>
    </source>
</evidence>
<dbReference type="GO" id="GO:0001726">
    <property type="term" value="C:ruffle"/>
    <property type="evidence" value="ECO:0007669"/>
    <property type="project" value="UniProtKB-SubCell"/>
</dbReference>
<dbReference type="InterPro" id="IPR013836">
    <property type="entry name" value="CD34/Podocalyxin"/>
</dbReference>
<dbReference type="PANTHER" id="PTHR12067">
    <property type="entry name" value="PODOCALYXIN"/>
    <property type="match status" value="1"/>
</dbReference>
<keyword evidence="15 20" id="KW-0472">Membrane</keyword>
<evidence type="ECO:0000256" key="7">
    <source>
        <dbReference type="ARBA" id="ARBA00004510"/>
    </source>
</evidence>
<dbReference type="KEGG" id="stru:115198872"/>
<dbReference type="AlphaFoldDB" id="A0A673W0D5"/>
<keyword evidence="17" id="KW-0966">Cell projection</keyword>
<dbReference type="OrthoDB" id="9948358at2759"/>
<feature type="transmembrane region" description="Helical" evidence="20">
    <location>
        <begin position="405"/>
        <end position="428"/>
    </location>
</feature>
<evidence type="ECO:0000256" key="20">
    <source>
        <dbReference type="SAM" id="Phobius"/>
    </source>
</evidence>
<dbReference type="Proteomes" id="UP000472277">
    <property type="component" value="Chromosome 8"/>
</dbReference>
<feature type="compositionally biased region" description="Polar residues" evidence="19">
    <location>
        <begin position="90"/>
        <end position="128"/>
    </location>
</feature>
<dbReference type="InterPro" id="IPR017403">
    <property type="entry name" value="PODXL"/>
</dbReference>
<evidence type="ECO:0000256" key="14">
    <source>
        <dbReference type="ARBA" id="ARBA00022989"/>
    </source>
</evidence>
<feature type="compositionally biased region" description="Low complexity" evidence="19">
    <location>
        <begin position="40"/>
        <end position="76"/>
    </location>
</feature>
<evidence type="ECO:0000256" key="1">
    <source>
        <dbReference type="ARBA" id="ARBA00004105"/>
    </source>
</evidence>
<feature type="chain" id="PRO_5025666000" description="Podocalyxin" evidence="21">
    <location>
        <begin position="24"/>
        <end position="502"/>
    </location>
</feature>
<evidence type="ECO:0000256" key="2">
    <source>
        <dbReference type="ARBA" id="ARBA00004221"/>
    </source>
</evidence>
<dbReference type="OMA" id="NDSWMVP"/>
<dbReference type="GO" id="GO:0022408">
    <property type="term" value="P:negative regulation of cell-cell adhesion"/>
    <property type="evidence" value="ECO:0007669"/>
    <property type="project" value="TreeGrafter"/>
</dbReference>
<reference evidence="22" key="1">
    <citation type="submission" date="2025-08" db="UniProtKB">
        <authorList>
            <consortium name="Ensembl"/>
        </authorList>
    </citation>
    <scope>IDENTIFICATION</scope>
</reference>
<dbReference type="GO" id="GO:0030175">
    <property type="term" value="C:filopodium"/>
    <property type="evidence" value="ECO:0007669"/>
    <property type="project" value="UniProtKB-SubCell"/>
</dbReference>
<dbReference type="Ensembl" id="ENSSTUT00000001815.1">
    <property type="protein sequence ID" value="ENSSTUP00000001686.1"/>
    <property type="gene ID" value="ENSSTUG00000000873.1"/>
</dbReference>
<evidence type="ECO:0000256" key="12">
    <source>
        <dbReference type="ARBA" id="ARBA00022729"/>
    </source>
</evidence>
<accession>A0A673W0D5</accession>
<evidence type="ECO:0000256" key="17">
    <source>
        <dbReference type="ARBA" id="ARBA00023273"/>
    </source>
</evidence>
<dbReference type="GeneTree" id="ENSGT00730000111314"/>
<dbReference type="GO" id="GO:0016477">
    <property type="term" value="P:cell migration"/>
    <property type="evidence" value="ECO:0007669"/>
    <property type="project" value="InterPro"/>
</dbReference>
<dbReference type="GO" id="GO:0031528">
    <property type="term" value="C:microvillus membrane"/>
    <property type="evidence" value="ECO:0007669"/>
    <property type="project" value="TreeGrafter"/>
</dbReference>
<evidence type="ECO:0000256" key="8">
    <source>
        <dbReference type="ARBA" id="ARBA00007029"/>
    </source>
</evidence>
<dbReference type="GO" id="GO:0033634">
    <property type="term" value="P:positive regulation of cell-cell adhesion mediated by integrin"/>
    <property type="evidence" value="ECO:0007669"/>
    <property type="project" value="TreeGrafter"/>
</dbReference>
<keyword evidence="11 20" id="KW-0812">Transmembrane</keyword>
<evidence type="ECO:0000256" key="16">
    <source>
        <dbReference type="ARBA" id="ARBA00023180"/>
    </source>
</evidence>
<keyword evidence="13" id="KW-0130">Cell adhesion</keyword>
<organism evidence="22 23">
    <name type="scientific">Salmo trutta</name>
    <name type="common">Brown trout</name>
    <dbReference type="NCBI Taxonomy" id="8032"/>
    <lineage>
        <taxon>Eukaryota</taxon>
        <taxon>Metazoa</taxon>
        <taxon>Chordata</taxon>
        <taxon>Craniata</taxon>
        <taxon>Vertebrata</taxon>
        <taxon>Euteleostomi</taxon>
        <taxon>Actinopterygii</taxon>
        <taxon>Neopterygii</taxon>
        <taxon>Teleostei</taxon>
        <taxon>Protacanthopterygii</taxon>
        <taxon>Salmoniformes</taxon>
        <taxon>Salmonidae</taxon>
        <taxon>Salmoninae</taxon>
        <taxon>Salmo</taxon>
    </lineage>
</organism>
<evidence type="ECO:0000256" key="10">
    <source>
        <dbReference type="ARBA" id="ARBA00022475"/>
    </source>
</evidence>
<keyword evidence="12 21" id="KW-0732">Signal</keyword>
<dbReference type="RefSeq" id="XP_029617117.1">
    <property type="nucleotide sequence ID" value="XM_029761257.1"/>
</dbReference>
<sequence>METKMRITWALIPLGFLLHCTHADPTPSKSSDPTENTGFSTATSTIPPSGTGTTPPNLTVPTGATLSTSTSGRSSGNVMSTTIPAAGPGFTSSSGTPTETTAQFTGFSGTPNQTPAYSTSSSGATTQITPHPTSSSGTPTQITPHPTSSSGTPTQTTAHSTSSSGTPTQTTAHSTSSSGTPTQTTAHSTSSSGTSTQITPQPTSSSGTPTQTTAHSTSSSGTPTQTTPHSNNSSGTPTQTTRHSTSTSGTPTQTPPHSTTAFTQVGGGYSPNLTIPWSRLSSPSQQPSTSSPVVSGSSFAFTTTRAKGGMVLTTTAETTTTVTTTRSFTFGHDKGNEENHERKDLEALCRHLMSQMQDANCTLTVSENNGHTTFDSVVVTGKVDNSVVQQYYEEITRKPSDNMTLIAILASCGALLAMIVGFALYAAYHRKSYRKNHQQHLTEEMQTVENGYHDNPTLEVMEVQPEMQEKKVALNGEFNDSWIVPIDNLLKEDMPDEEDTHL</sequence>
<feature type="compositionally biased region" description="Low complexity" evidence="19">
    <location>
        <begin position="129"/>
        <end position="260"/>
    </location>
</feature>
<reference evidence="22" key="2">
    <citation type="submission" date="2025-09" db="UniProtKB">
        <authorList>
            <consortium name="Ensembl"/>
        </authorList>
    </citation>
    <scope>IDENTIFICATION</scope>
</reference>
<evidence type="ECO:0000256" key="6">
    <source>
        <dbReference type="ARBA" id="ARBA00004486"/>
    </source>
</evidence>
<keyword evidence="16" id="KW-0325">Glycoprotein</keyword>
<evidence type="ECO:0000256" key="15">
    <source>
        <dbReference type="ARBA" id="ARBA00023136"/>
    </source>
</evidence>
<dbReference type="GO" id="GO:0032534">
    <property type="term" value="P:regulation of microvillus assembly"/>
    <property type="evidence" value="ECO:0007669"/>
    <property type="project" value="TreeGrafter"/>
</dbReference>
<evidence type="ECO:0000256" key="4">
    <source>
        <dbReference type="ARBA" id="ARBA00004466"/>
    </source>
</evidence>
<evidence type="ECO:0000256" key="5">
    <source>
        <dbReference type="ARBA" id="ARBA00004479"/>
    </source>
</evidence>
<evidence type="ECO:0000256" key="3">
    <source>
        <dbReference type="ARBA" id="ARBA00004285"/>
    </source>
</evidence>
<proteinExistence type="inferred from homology"/>
<dbReference type="Pfam" id="PF06365">
    <property type="entry name" value="CD34_antigen"/>
    <property type="match status" value="1"/>
</dbReference>
<keyword evidence="10" id="KW-1003">Cell membrane</keyword>
<feature type="region of interest" description="Disordered" evidence="19">
    <location>
        <begin position="25"/>
        <end position="296"/>
    </location>
</feature>
<dbReference type="GO" id="GO:0016324">
    <property type="term" value="C:apical plasma membrane"/>
    <property type="evidence" value="ECO:0007669"/>
    <property type="project" value="UniProtKB-SubCell"/>
</dbReference>
<dbReference type="InParanoid" id="A0A673W0D5"/>